<evidence type="ECO:0000313" key="6">
    <source>
        <dbReference type="EMBL" id="SHH73080.1"/>
    </source>
</evidence>
<dbReference type="InterPro" id="IPR044946">
    <property type="entry name" value="Restrct_endonuc_typeI_TRD_sf"/>
</dbReference>
<gene>
    <name evidence="6" type="ORF">SAMN05444281_1705</name>
</gene>
<feature type="domain" description="Type I restriction modification DNA specificity" evidence="5">
    <location>
        <begin position="214"/>
        <end position="362"/>
    </location>
</feature>
<dbReference type="EMBL" id="FQXQ01000003">
    <property type="protein sequence ID" value="SHH73080.1"/>
    <property type="molecule type" value="Genomic_DNA"/>
</dbReference>
<evidence type="ECO:0000313" key="7">
    <source>
        <dbReference type="Proteomes" id="UP000184109"/>
    </source>
</evidence>
<evidence type="ECO:0000256" key="4">
    <source>
        <dbReference type="SAM" id="Coils"/>
    </source>
</evidence>
<sequence length="380" mass="43203">MRFKEFQDEWKPQKLGRICTKIGSGKTPKGGEDVYKTTGIPFVRSQNVINNSLILDKTHITFEMHKSMKSSTVLANDILLNITGGSIGRSCVVPNDFIEGNVNQHVSIIRLKKFNSNFLQAILSSSVGQKLIYQGQTGSGREGLNFQSIKSFNIYFPSIKEQNKVSRFLKLINKRIDAQNKIIQSLESLMSGLVQDIFSQKLRFKNDDGNEFPDWESKKLGEICVKKSSNISANTLESKGGKFKIYGAIGFLQFVDFYQEDKSYISIVKDGAGVGRTMLCDSKSSVLGTLDKIIPNNSVNIYFLYMLFKTIKFDKYIIGSTIPHIYFKDYSKLKISIPCIEEQTKISNFLSSINKKIEKEKVLLKEYEQQKKYLLQNLFI</sequence>
<keyword evidence="4" id="KW-0175">Coiled coil</keyword>
<dbReference type="PANTHER" id="PTHR30408">
    <property type="entry name" value="TYPE-1 RESTRICTION ENZYME ECOKI SPECIFICITY PROTEIN"/>
    <property type="match status" value="1"/>
</dbReference>
<dbReference type="PANTHER" id="PTHR30408:SF12">
    <property type="entry name" value="TYPE I RESTRICTION ENZYME MJAVIII SPECIFICITY SUBUNIT"/>
    <property type="match status" value="1"/>
</dbReference>
<dbReference type="AlphaFoldDB" id="A0A1M5VCV9"/>
<name>A0A1M5VCV9_9FLAO</name>
<dbReference type="Proteomes" id="UP000184109">
    <property type="component" value="Unassembled WGS sequence"/>
</dbReference>
<evidence type="ECO:0000256" key="2">
    <source>
        <dbReference type="ARBA" id="ARBA00022747"/>
    </source>
</evidence>
<dbReference type="GO" id="GO:0009307">
    <property type="term" value="P:DNA restriction-modification system"/>
    <property type="evidence" value="ECO:0007669"/>
    <property type="project" value="UniProtKB-KW"/>
</dbReference>
<organism evidence="6 7">
    <name type="scientific">Wenyingzhuangia marina</name>
    <dbReference type="NCBI Taxonomy" id="1195760"/>
    <lineage>
        <taxon>Bacteria</taxon>
        <taxon>Pseudomonadati</taxon>
        <taxon>Bacteroidota</taxon>
        <taxon>Flavobacteriia</taxon>
        <taxon>Flavobacteriales</taxon>
        <taxon>Flavobacteriaceae</taxon>
        <taxon>Wenyingzhuangia</taxon>
    </lineage>
</organism>
<reference evidence="7" key="1">
    <citation type="submission" date="2016-11" db="EMBL/GenBank/DDBJ databases">
        <authorList>
            <person name="Varghese N."/>
            <person name="Submissions S."/>
        </authorList>
    </citation>
    <scope>NUCLEOTIDE SEQUENCE [LARGE SCALE GENOMIC DNA]</scope>
    <source>
        <strain evidence="7">DSM 100572</strain>
    </source>
</reference>
<dbReference type="STRING" id="1195760.SAMN05444281_1705"/>
<keyword evidence="2" id="KW-0680">Restriction system</keyword>
<dbReference type="InterPro" id="IPR000055">
    <property type="entry name" value="Restrct_endonuc_typeI_TRD"/>
</dbReference>
<feature type="domain" description="Type I restriction modification DNA specificity" evidence="5">
    <location>
        <begin position="8"/>
        <end position="187"/>
    </location>
</feature>
<comment type="similarity">
    <text evidence="1">Belongs to the type-I restriction system S methylase family.</text>
</comment>
<protein>
    <submittedName>
        <fullName evidence="6">Type I restriction enzyme, S subunit</fullName>
    </submittedName>
</protein>
<evidence type="ECO:0000259" key="5">
    <source>
        <dbReference type="Pfam" id="PF01420"/>
    </source>
</evidence>
<dbReference type="Pfam" id="PF01420">
    <property type="entry name" value="Methylase_S"/>
    <property type="match status" value="2"/>
</dbReference>
<evidence type="ECO:0000256" key="3">
    <source>
        <dbReference type="ARBA" id="ARBA00023125"/>
    </source>
</evidence>
<accession>A0A1M5VCV9</accession>
<dbReference type="Gene3D" id="1.10.287.1120">
    <property type="entry name" value="Bipartite methylase S protein"/>
    <property type="match status" value="1"/>
</dbReference>
<proteinExistence type="inferred from homology"/>
<dbReference type="Gene3D" id="3.90.220.20">
    <property type="entry name" value="DNA methylase specificity domains"/>
    <property type="match status" value="2"/>
</dbReference>
<dbReference type="InterPro" id="IPR052021">
    <property type="entry name" value="Type-I_RS_S_subunit"/>
</dbReference>
<dbReference type="GO" id="GO:0003677">
    <property type="term" value="F:DNA binding"/>
    <property type="evidence" value="ECO:0007669"/>
    <property type="project" value="UniProtKB-KW"/>
</dbReference>
<feature type="coiled-coil region" evidence="4">
    <location>
        <begin position="350"/>
        <end position="377"/>
    </location>
</feature>
<dbReference type="SUPFAM" id="SSF116734">
    <property type="entry name" value="DNA methylase specificity domain"/>
    <property type="match status" value="2"/>
</dbReference>
<dbReference type="RefSeq" id="WP_073120482.1">
    <property type="nucleotide sequence ID" value="NZ_BMEN01000003.1"/>
</dbReference>
<dbReference type="CDD" id="cd17256">
    <property type="entry name" value="RMtype1_S_EcoJA65PI-TRD1-CR1_like"/>
    <property type="match status" value="1"/>
</dbReference>
<dbReference type="OrthoDB" id="667970at2"/>
<keyword evidence="7" id="KW-1185">Reference proteome</keyword>
<keyword evidence="3" id="KW-0238">DNA-binding</keyword>
<evidence type="ECO:0000256" key="1">
    <source>
        <dbReference type="ARBA" id="ARBA00010923"/>
    </source>
</evidence>